<name>K2H0H8_9BACT</name>
<gene>
    <name evidence="2" type="ORF">ACD_2C00193G0016</name>
</gene>
<dbReference type="Pfam" id="PF13023">
    <property type="entry name" value="HD_3"/>
    <property type="match status" value="1"/>
</dbReference>
<dbReference type="AlphaFoldDB" id="K2H0H8"/>
<proteinExistence type="predicted"/>
<dbReference type="SUPFAM" id="SSF109604">
    <property type="entry name" value="HD-domain/PDEase-like"/>
    <property type="match status" value="1"/>
</dbReference>
<organism evidence="2">
    <name type="scientific">uncultured bacterium</name>
    <name type="common">gcode 4</name>
    <dbReference type="NCBI Taxonomy" id="1234023"/>
    <lineage>
        <taxon>Bacteria</taxon>
        <taxon>environmental samples</taxon>
    </lineage>
</organism>
<reference evidence="2" key="1">
    <citation type="journal article" date="2012" name="Science">
        <title>Fermentation, hydrogen, and sulfur metabolism in multiple uncultivated bacterial phyla.</title>
        <authorList>
            <person name="Wrighton K.C."/>
            <person name="Thomas B.C."/>
            <person name="Sharon I."/>
            <person name="Miller C.S."/>
            <person name="Castelle C.J."/>
            <person name="VerBerkmoes N.C."/>
            <person name="Wilkins M.J."/>
            <person name="Hettich R.L."/>
            <person name="Lipton M.S."/>
            <person name="Williams K.H."/>
            <person name="Long P.E."/>
            <person name="Banfield J.F."/>
        </authorList>
    </citation>
    <scope>NUCLEOTIDE SEQUENCE [LARGE SCALE GENOMIC DNA]</scope>
</reference>
<evidence type="ECO:0000313" key="2">
    <source>
        <dbReference type="EMBL" id="EKE29295.1"/>
    </source>
</evidence>
<feature type="domain" description="HD" evidence="1">
    <location>
        <begin position="30"/>
        <end position="183"/>
    </location>
</feature>
<dbReference type="InterPro" id="IPR006674">
    <property type="entry name" value="HD_domain"/>
</dbReference>
<dbReference type="Gene3D" id="1.10.3210.10">
    <property type="entry name" value="Hypothetical protein af1432"/>
    <property type="match status" value="1"/>
</dbReference>
<dbReference type="EMBL" id="AMFJ01000193">
    <property type="protein sequence ID" value="EKE29295.1"/>
    <property type="molecule type" value="Genomic_DNA"/>
</dbReference>
<accession>K2H0H8</accession>
<sequence>MEKIQAILKERLESVNAYLILHDWNELRLIDELKKIPRAGKHLRLDKNEIKLPKRSVYDHLLSIWRNADILFEIFDMKLDRNAFMNIIAFHDLAEAIIWDIPYFTTTELAGWPLKTKEEKDKEEEKVNSLILDSFDWSLKEDFRFFLLEWMSPDKSPELKLFNYLDRLDPIMNIWIYINMFRDEIDITHFLNAMDDFFINPNVIKFAFNSETEDLVRFFQNKEHALSFHKDWMDFIKRWIDSSKINPESIIEILSCKNMHFI</sequence>
<protein>
    <recommendedName>
        <fullName evidence="1">HD domain-containing protein</fullName>
    </recommendedName>
</protein>
<evidence type="ECO:0000259" key="1">
    <source>
        <dbReference type="Pfam" id="PF13023"/>
    </source>
</evidence>
<comment type="caution">
    <text evidence="2">The sequence shown here is derived from an EMBL/GenBank/DDBJ whole genome shotgun (WGS) entry which is preliminary data.</text>
</comment>